<dbReference type="AlphaFoldDB" id="L1J918"/>
<dbReference type="eggNOG" id="KOG0498">
    <property type="taxonomic scope" value="Eukaryota"/>
</dbReference>
<reference evidence="14" key="2">
    <citation type="submission" date="2012-11" db="EMBL/GenBank/DDBJ databases">
        <authorList>
            <person name="Kuo A."/>
            <person name="Curtis B.A."/>
            <person name="Tanifuji G."/>
            <person name="Burki F."/>
            <person name="Gruber A."/>
            <person name="Irimia M."/>
            <person name="Maruyama S."/>
            <person name="Arias M.C."/>
            <person name="Ball S.G."/>
            <person name="Gile G.H."/>
            <person name="Hirakawa Y."/>
            <person name="Hopkins J.F."/>
            <person name="Rensing S.A."/>
            <person name="Schmutz J."/>
            <person name="Symeonidi A."/>
            <person name="Elias M."/>
            <person name="Eveleigh R.J."/>
            <person name="Herman E.K."/>
            <person name="Klute M.J."/>
            <person name="Nakayama T."/>
            <person name="Obornik M."/>
            <person name="Reyes-Prieto A."/>
            <person name="Armbrust E.V."/>
            <person name="Aves S.J."/>
            <person name="Beiko R.G."/>
            <person name="Coutinho P."/>
            <person name="Dacks J.B."/>
            <person name="Durnford D.G."/>
            <person name="Fast N.M."/>
            <person name="Green B.R."/>
            <person name="Grisdale C."/>
            <person name="Hempe F."/>
            <person name="Henrissat B."/>
            <person name="Hoppner M.P."/>
            <person name="Ishida K.-I."/>
            <person name="Kim E."/>
            <person name="Koreny L."/>
            <person name="Kroth P.G."/>
            <person name="Liu Y."/>
            <person name="Malik S.-B."/>
            <person name="Maier U.G."/>
            <person name="McRose D."/>
            <person name="Mock T."/>
            <person name="Neilson J.A."/>
            <person name="Onodera N.T."/>
            <person name="Poole A.M."/>
            <person name="Pritham E.J."/>
            <person name="Richards T.A."/>
            <person name="Rocap G."/>
            <person name="Roy S.W."/>
            <person name="Sarai C."/>
            <person name="Schaack S."/>
            <person name="Shirato S."/>
            <person name="Slamovits C.H."/>
            <person name="Spencer D.F."/>
            <person name="Suzuki S."/>
            <person name="Worden A.Z."/>
            <person name="Zauner S."/>
            <person name="Barry K."/>
            <person name="Bell C."/>
            <person name="Bharti A.K."/>
            <person name="Crow J.A."/>
            <person name="Grimwood J."/>
            <person name="Kramer R."/>
            <person name="Lindquist E."/>
            <person name="Lucas S."/>
            <person name="Salamov A."/>
            <person name="McFadden G.I."/>
            <person name="Lane C.E."/>
            <person name="Keeling P.J."/>
            <person name="Gray M.W."/>
            <person name="Grigoriev I.V."/>
            <person name="Archibald J.M."/>
        </authorList>
    </citation>
    <scope>NUCLEOTIDE SEQUENCE</scope>
    <source>
        <strain evidence="14">CCMP2712</strain>
    </source>
</reference>
<dbReference type="GeneID" id="17301627"/>
<dbReference type="SMART" id="SM00233">
    <property type="entry name" value="PH"/>
    <property type="match status" value="1"/>
</dbReference>
<evidence type="ECO:0000256" key="4">
    <source>
        <dbReference type="ARBA" id="ARBA00022989"/>
    </source>
</evidence>
<sequence>MANTNRSMLQRKSSIFHETQGDARKKRTMGNGWRDCFLILSNGKLYYYDSRQAYVDSPGEPLGDIDVVNARVKQGSQDENGHIFTLQEAASSRLHVFACQTIQEVGMWISAVEAFVVPEEVEQAEHDSDHFTMIRMGEAPVSMRKHLEGIVEGSGGSRLIHPMAPFALHLQLISAMFVIYSCIETPAVLAFSDAGSCDWPVTNTIDLVIEVFFMFEIFVQFFVGFYDELGNYIDNVKDIALEYLKSRFWFDTSTALPFTWVELFVWISTCSNHNNNSVKSWSQVLKVLFRVLRPLRLLKIFRFVRVMQVWGAYSIRIKLWIQKVIMISFTVFFIVHIYSCIWWILKQYVTPDEELQLFLHDFNVSQTDSGGKYILSGYFINTIFTTVGFGDISADTPGEMIFCVVAEWTGAIAFAFMISHLQDAVSKFNARSDAQREELERVMLFLRKKRCPNFLANKVRHWVHYTHSAKAEEEERSSILQSLPPHLGEQLALHLNEGVIARIPIFSSIQSAHRNNFFASILFSSIWEMYGPGDMVAFHNDPAFRLCMIASGSVSVIGKNKETSKLVATLRAGDHFGEYSLLGDQQWGAEMGIRADYIANEMCEIRSVSVAALQKALNYYPEISDQIDEMREQRENEQVGNCQYLLDDREIQLARWKKLCQTLMDSKRELWRKVAFVTEAQRASNADGNAHARRASASSQDLLQSHLKSGSMYSGSRRVRREAGRIRTENHDQAIPEQVDAHPNQQHLAPEPSRQIDGEFLQKMEGLQDFFKTRMTRLELEMAEFREQTRRQNEEILQLLKEERRMGYAPTISDDVEDDMSDFESFVHAFSKPAGRPPIQERQGRPATVAMAEEHIAPVNPHGSSVVLVDRGGRQDLKQKLHAMKESLEKRVRDTPRGMWRRGSNPFTFRDDKVLRNWKVVDKK</sequence>
<dbReference type="CDD" id="cd00038">
    <property type="entry name" value="CAP_ED"/>
    <property type="match status" value="1"/>
</dbReference>
<evidence type="ECO:0000256" key="3">
    <source>
        <dbReference type="ARBA" id="ARBA00022692"/>
    </source>
</evidence>
<dbReference type="Pfam" id="PF00169">
    <property type="entry name" value="PH"/>
    <property type="match status" value="1"/>
</dbReference>
<dbReference type="OMA" id="ANWITEY"/>
<evidence type="ECO:0008006" key="15">
    <source>
        <dbReference type="Google" id="ProtNLM"/>
    </source>
</evidence>
<feature type="domain" description="Cyclic nucleotide-binding" evidence="11">
    <location>
        <begin position="505"/>
        <end position="634"/>
    </location>
</feature>
<evidence type="ECO:0000256" key="5">
    <source>
        <dbReference type="ARBA" id="ARBA00023065"/>
    </source>
</evidence>
<evidence type="ECO:0000259" key="10">
    <source>
        <dbReference type="PROSITE" id="PS50003"/>
    </source>
</evidence>
<dbReference type="GO" id="GO:0005249">
    <property type="term" value="F:voltage-gated potassium channel activity"/>
    <property type="evidence" value="ECO:0007669"/>
    <property type="project" value="TreeGrafter"/>
</dbReference>
<feature type="compositionally biased region" description="Polar residues" evidence="8">
    <location>
        <begin position="696"/>
        <end position="714"/>
    </location>
</feature>
<feature type="transmembrane region" description="Helical" evidence="9">
    <location>
        <begin position="166"/>
        <end position="187"/>
    </location>
</feature>
<dbReference type="PANTHER" id="PTHR10217:SF435">
    <property type="entry name" value="POTASSIUM VOLTAGE-GATED CHANNEL PROTEIN EAG"/>
    <property type="match status" value="1"/>
</dbReference>
<keyword evidence="14" id="KW-1185">Reference proteome</keyword>
<dbReference type="GO" id="GO:0005886">
    <property type="term" value="C:plasma membrane"/>
    <property type="evidence" value="ECO:0007669"/>
    <property type="project" value="TreeGrafter"/>
</dbReference>
<dbReference type="SMART" id="SM00100">
    <property type="entry name" value="cNMP"/>
    <property type="match status" value="1"/>
</dbReference>
<feature type="region of interest" description="Disordered" evidence="8">
    <location>
        <begin position="1"/>
        <end position="24"/>
    </location>
</feature>
<dbReference type="PaxDb" id="55529-EKX45053"/>
<dbReference type="SUPFAM" id="SSF81324">
    <property type="entry name" value="Voltage-gated potassium channels"/>
    <property type="match status" value="1"/>
</dbReference>
<keyword evidence="3 9" id="KW-0812">Transmembrane</keyword>
<dbReference type="InterPro" id="IPR014710">
    <property type="entry name" value="RmlC-like_jellyroll"/>
</dbReference>
<dbReference type="PROSITE" id="PS50003">
    <property type="entry name" value="PH_DOMAIN"/>
    <property type="match status" value="1"/>
</dbReference>
<evidence type="ECO:0000256" key="6">
    <source>
        <dbReference type="ARBA" id="ARBA00023136"/>
    </source>
</evidence>
<feature type="domain" description="PH" evidence="10">
    <location>
        <begin position="16"/>
        <end position="117"/>
    </location>
</feature>
<evidence type="ECO:0000313" key="14">
    <source>
        <dbReference type="Proteomes" id="UP000011087"/>
    </source>
</evidence>
<keyword evidence="7" id="KW-0175">Coiled coil</keyword>
<dbReference type="SUPFAM" id="SSF51206">
    <property type="entry name" value="cAMP-binding domain-like"/>
    <property type="match status" value="1"/>
</dbReference>
<evidence type="ECO:0000313" key="12">
    <source>
        <dbReference type="EMBL" id="EKX45053.1"/>
    </source>
</evidence>
<feature type="transmembrane region" description="Helical" evidence="9">
    <location>
        <begin position="324"/>
        <end position="345"/>
    </location>
</feature>
<organism evidence="12">
    <name type="scientific">Guillardia theta (strain CCMP2712)</name>
    <name type="common">Cryptophyte</name>
    <dbReference type="NCBI Taxonomy" id="905079"/>
    <lineage>
        <taxon>Eukaryota</taxon>
        <taxon>Cryptophyceae</taxon>
        <taxon>Pyrenomonadales</taxon>
        <taxon>Geminigeraceae</taxon>
        <taxon>Guillardia</taxon>
    </lineage>
</organism>
<dbReference type="SUPFAM" id="SSF50729">
    <property type="entry name" value="PH domain-like"/>
    <property type="match status" value="1"/>
</dbReference>
<gene>
    <name evidence="12" type="ORF">GUITHDRAFT_139323</name>
</gene>
<evidence type="ECO:0000256" key="8">
    <source>
        <dbReference type="SAM" id="MobiDB-lite"/>
    </source>
</evidence>
<accession>L1J918</accession>
<feature type="coiled-coil region" evidence="7">
    <location>
        <begin position="775"/>
        <end position="806"/>
    </location>
</feature>
<dbReference type="Gene3D" id="1.10.287.70">
    <property type="match status" value="1"/>
</dbReference>
<feature type="transmembrane region" description="Helical" evidence="9">
    <location>
        <begin position="207"/>
        <end position="227"/>
    </location>
</feature>
<dbReference type="Pfam" id="PF00520">
    <property type="entry name" value="Ion_trans"/>
    <property type="match status" value="1"/>
</dbReference>
<reference evidence="12 14" key="1">
    <citation type="journal article" date="2012" name="Nature">
        <title>Algal genomes reveal evolutionary mosaicism and the fate of nucleomorphs.</title>
        <authorList>
            <consortium name="DOE Joint Genome Institute"/>
            <person name="Curtis B.A."/>
            <person name="Tanifuji G."/>
            <person name="Burki F."/>
            <person name="Gruber A."/>
            <person name="Irimia M."/>
            <person name="Maruyama S."/>
            <person name="Arias M.C."/>
            <person name="Ball S.G."/>
            <person name="Gile G.H."/>
            <person name="Hirakawa Y."/>
            <person name="Hopkins J.F."/>
            <person name="Kuo A."/>
            <person name="Rensing S.A."/>
            <person name="Schmutz J."/>
            <person name="Symeonidi A."/>
            <person name="Elias M."/>
            <person name="Eveleigh R.J."/>
            <person name="Herman E.K."/>
            <person name="Klute M.J."/>
            <person name="Nakayama T."/>
            <person name="Obornik M."/>
            <person name="Reyes-Prieto A."/>
            <person name="Armbrust E.V."/>
            <person name="Aves S.J."/>
            <person name="Beiko R.G."/>
            <person name="Coutinho P."/>
            <person name="Dacks J.B."/>
            <person name="Durnford D.G."/>
            <person name="Fast N.M."/>
            <person name="Green B.R."/>
            <person name="Grisdale C.J."/>
            <person name="Hempel F."/>
            <person name="Henrissat B."/>
            <person name="Hoppner M.P."/>
            <person name="Ishida K."/>
            <person name="Kim E."/>
            <person name="Koreny L."/>
            <person name="Kroth P.G."/>
            <person name="Liu Y."/>
            <person name="Malik S.B."/>
            <person name="Maier U.G."/>
            <person name="McRose D."/>
            <person name="Mock T."/>
            <person name="Neilson J.A."/>
            <person name="Onodera N.T."/>
            <person name="Poole A.M."/>
            <person name="Pritham E.J."/>
            <person name="Richards T.A."/>
            <person name="Rocap G."/>
            <person name="Roy S.W."/>
            <person name="Sarai C."/>
            <person name="Schaack S."/>
            <person name="Shirato S."/>
            <person name="Slamovits C.H."/>
            <person name="Spencer D.F."/>
            <person name="Suzuki S."/>
            <person name="Worden A.Z."/>
            <person name="Zauner S."/>
            <person name="Barry K."/>
            <person name="Bell C."/>
            <person name="Bharti A.K."/>
            <person name="Crow J.A."/>
            <person name="Grimwood J."/>
            <person name="Kramer R."/>
            <person name="Lindquist E."/>
            <person name="Lucas S."/>
            <person name="Salamov A."/>
            <person name="McFadden G.I."/>
            <person name="Lane C.E."/>
            <person name="Keeling P.J."/>
            <person name="Gray M.W."/>
            <person name="Grigoriev I.V."/>
            <person name="Archibald J.M."/>
        </authorList>
    </citation>
    <scope>NUCLEOTIDE SEQUENCE</scope>
    <source>
        <strain evidence="12 14">CCMP2712</strain>
    </source>
</reference>
<protein>
    <recommendedName>
        <fullName evidence="15">Cyclic nucleotide-binding domain-containing protein</fullName>
    </recommendedName>
</protein>
<dbReference type="InterPro" id="IPR001849">
    <property type="entry name" value="PH_domain"/>
</dbReference>
<dbReference type="InterPro" id="IPR005821">
    <property type="entry name" value="Ion_trans_dom"/>
</dbReference>
<comment type="subcellular location">
    <subcellularLocation>
        <location evidence="1">Membrane</location>
        <topology evidence="1">Multi-pass membrane protein</topology>
    </subcellularLocation>
</comment>
<evidence type="ECO:0000256" key="2">
    <source>
        <dbReference type="ARBA" id="ARBA00022448"/>
    </source>
</evidence>
<dbReference type="Pfam" id="PF00027">
    <property type="entry name" value="cNMP_binding"/>
    <property type="match status" value="1"/>
</dbReference>
<evidence type="ECO:0000256" key="1">
    <source>
        <dbReference type="ARBA" id="ARBA00004141"/>
    </source>
</evidence>
<dbReference type="EnsemblProtists" id="EKX45053">
    <property type="protein sequence ID" value="EKX45053"/>
    <property type="gene ID" value="GUITHDRAFT_139323"/>
</dbReference>
<dbReference type="HOGENOM" id="CLU_316049_0_0_1"/>
<dbReference type="PROSITE" id="PS50042">
    <property type="entry name" value="CNMP_BINDING_3"/>
    <property type="match status" value="1"/>
</dbReference>
<evidence type="ECO:0000256" key="7">
    <source>
        <dbReference type="SAM" id="Coils"/>
    </source>
</evidence>
<evidence type="ECO:0000259" key="11">
    <source>
        <dbReference type="PROSITE" id="PS50042"/>
    </source>
</evidence>
<evidence type="ECO:0000256" key="9">
    <source>
        <dbReference type="SAM" id="Phobius"/>
    </source>
</evidence>
<keyword evidence="4 9" id="KW-1133">Transmembrane helix</keyword>
<feature type="compositionally biased region" description="Basic and acidic residues" evidence="8">
    <location>
        <begin position="721"/>
        <end position="734"/>
    </location>
</feature>
<dbReference type="InterPro" id="IPR000595">
    <property type="entry name" value="cNMP-bd_dom"/>
</dbReference>
<dbReference type="EMBL" id="JH993001">
    <property type="protein sequence ID" value="EKX45053.1"/>
    <property type="molecule type" value="Genomic_DNA"/>
</dbReference>
<dbReference type="GO" id="GO:0042391">
    <property type="term" value="P:regulation of membrane potential"/>
    <property type="evidence" value="ECO:0007669"/>
    <property type="project" value="TreeGrafter"/>
</dbReference>
<dbReference type="RefSeq" id="XP_005832033.1">
    <property type="nucleotide sequence ID" value="XM_005831976.1"/>
</dbReference>
<keyword evidence="6 9" id="KW-0472">Membrane</keyword>
<dbReference type="InterPro" id="IPR018490">
    <property type="entry name" value="cNMP-bd_dom_sf"/>
</dbReference>
<dbReference type="Gene3D" id="2.60.120.10">
    <property type="entry name" value="Jelly Rolls"/>
    <property type="match status" value="1"/>
</dbReference>
<keyword evidence="2" id="KW-0813">Transport</keyword>
<keyword evidence="5" id="KW-0406">Ion transport</keyword>
<feature type="region of interest" description="Disordered" evidence="8">
    <location>
        <begin position="682"/>
        <end position="751"/>
    </location>
</feature>
<dbReference type="InterPro" id="IPR050818">
    <property type="entry name" value="KCNH_animal-type"/>
</dbReference>
<dbReference type="OrthoDB" id="421226at2759"/>
<name>L1J918_GUITC</name>
<feature type="compositionally biased region" description="Polar residues" evidence="8">
    <location>
        <begin position="1"/>
        <end position="17"/>
    </location>
</feature>
<dbReference type="CDD" id="cd00821">
    <property type="entry name" value="PH"/>
    <property type="match status" value="1"/>
</dbReference>
<dbReference type="InterPro" id="IPR011993">
    <property type="entry name" value="PH-like_dom_sf"/>
</dbReference>
<proteinExistence type="predicted"/>
<dbReference type="Gene3D" id="1.10.287.630">
    <property type="entry name" value="Helix hairpin bin"/>
    <property type="match status" value="1"/>
</dbReference>
<dbReference type="Gene3D" id="2.30.29.30">
    <property type="entry name" value="Pleckstrin-homology domain (PH domain)/Phosphotyrosine-binding domain (PTB)"/>
    <property type="match status" value="1"/>
</dbReference>
<reference evidence="13" key="3">
    <citation type="submission" date="2016-03" db="UniProtKB">
        <authorList>
            <consortium name="EnsemblProtists"/>
        </authorList>
    </citation>
    <scope>IDENTIFICATION</scope>
</reference>
<evidence type="ECO:0000313" key="13">
    <source>
        <dbReference type="EnsemblProtists" id="EKX45053"/>
    </source>
</evidence>
<dbReference type="KEGG" id="gtt:GUITHDRAFT_139323"/>
<dbReference type="Proteomes" id="UP000011087">
    <property type="component" value="Unassembled WGS sequence"/>
</dbReference>
<dbReference type="PANTHER" id="PTHR10217">
    <property type="entry name" value="VOLTAGE AND LIGAND GATED POTASSIUM CHANNEL"/>
    <property type="match status" value="1"/>
</dbReference>